<comment type="catalytic activity">
    <reaction evidence="1">
        <text>Hydrolysis of proteins in presence of ATP.</text>
        <dbReference type="EC" id="3.4.21.53"/>
    </reaction>
</comment>
<name>A0A147K9W4_9BACI</name>
<dbReference type="GO" id="GO:0006508">
    <property type="term" value="P:proteolysis"/>
    <property type="evidence" value="ECO:0007669"/>
    <property type="project" value="UniProtKB-KW"/>
</dbReference>
<dbReference type="STRING" id="1150625.Q75_05565"/>
<keyword evidence="2" id="KW-0472">Membrane</keyword>
<dbReference type="InterPro" id="IPR008269">
    <property type="entry name" value="Lon_proteolytic"/>
</dbReference>
<gene>
    <name evidence="5" type="ORF">Q75_05565</name>
</gene>
<comment type="caution">
    <text evidence="5">The sequence shown here is derived from an EMBL/GenBank/DDBJ whole genome shotgun (WGS) entry which is preliminary data.</text>
</comment>
<dbReference type="Pfam" id="PF05362">
    <property type="entry name" value="Lon_C"/>
    <property type="match status" value="1"/>
</dbReference>
<dbReference type="GO" id="GO:0030163">
    <property type="term" value="P:protein catabolic process"/>
    <property type="evidence" value="ECO:0007669"/>
    <property type="project" value="InterPro"/>
</dbReference>
<keyword evidence="1" id="KW-0645">Protease</keyword>
<dbReference type="InterPro" id="IPR027065">
    <property type="entry name" value="Lon_Prtase"/>
</dbReference>
<dbReference type="PATRIC" id="fig|1150625.3.peg.1166"/>
<evidence type="ECO:0000259" key="3">
    <source>
        <dbReference type="PROSITE" id="PS50106"/>
    </source>
</evidence>
<dbReference type="EC" id="3.4.21.53" evidence="1"/>
<feature type="active site" evidence="1">
    <location>
        <position position="280"/>
    </location>
</feature>
<feature type="domain" description="Lon proteolytic" evidence="4">
    <location>
        <begin position="231"/>
        <end position="342"/>
    </location>
</feature>
<organism evidence="5 6">
    <name type="scientific">Bacillus coahuilensis p1.1.43</name>
    <dbReference type="NCBI Taxonomy" id="1150625"/>
    <lineage>
        <taxon>Bacteria</taxon>
        <taxon>Bacillati</taxon>
        <taxon>Bacillota</taxon>
        <taxon>Bacilli</taxon>
        <taxon>Bacillales</taxon>
        <taxon>Bacillaceae</taxon>
        <taxon>Bacillus</taxon>
    </lineage>
</organism>
<dbReference type="Pfam" id="PF13180">
    <property type="entry name" value="PDZ_2"/>
    <property type="match status" value="1"/>
</dbReference>
<evidence type="ECO:0000256" key="1">
    <source>
        <dbReference type="PROSITE-ProRule" id="PRU01122"/>
    </source>
</evidence>
<keyword evidence="6" id="KW-1185">Reference proteome</keyword>
<dbReference type="AlphaFoldDB" id="A0A147K9W4"/>
<dbReference type="EMBL" id="LDYG01000023">
    <property type="protein sequence ID" value="KUP07324.1"/>
    <property type="molecule type" value="Genomic_DNA"/>
</dbReference>
<dbReference type="SUPFAM" id="SSF54211">
    <property type="entry name" value="Ribosomal protein S5 domain 2-like"/>
    <property type="match status" value="1"/>
</dbReference>
<feature type="transmembrane region" description="Helical" evidence="2">
    <location>
        <begin position="7"/>
        <end position="29"/>
    </location>
</feature>
<dbReference type="NCBIfam" id="NF041438">
    <property type="entry name" value="SepM_fam_S16"/>
    <property type="match status" value="1"/>
</dbReference>
<evidence type="ECO:0000256" key="2">
    <source>
        <dbReference type="SAM" id="Phobius"/>
    </source>
</evidence>
<sequence length="345" mass="38307">MSLNKRTVSYLLILLITTLVITIRLPYYISQPGEAYPIAPIIEVEDASNTTKGSFLLTTVRMGQANLLTYTYAKWKDYYEIFPEEDIKRPEESNEAFRTRQLFYMEDSTKNAVTVAYTYAGIPVSTEFKGIYVMNVLEGTMASEKLKAGDRIIKLNDETLTSSDQLISMVNQRSEGDTITITFIREEKEYRVPIELAIINGQTGTVGIGIELVDHVEIESDRDISFETEAIGGPSAGFMFSLEIYNQLTDKDLTKGYKIAGTGTISEDGTVGRIGGIEQKVIAAYSSDADIFLAPNDSAPVGSDDFISNYEAAVNTAAELDIDMEIVPIETFEEAIIYLEGLEQR</sequence>
<dbReference type="GO" id="GO:0004252">
    <property type="term" value="F:serine-type endopeptidase activity"/>
    <property type="evidence" value="ECO:0007669"/>
    <property type="project" value="UniProtKB-UniRule"/>
</dbReference>
<protein>
    <recommendedName>
        <fullName evidence="1">endopeptidase La</fullName>
        <ecNumber evidence="1">3.4.21.53</ecNumber>
    </recommendedName>
</protein>
<dbReference type="GO" id="GO:0005524">
    <property type="term" value="F:ATP binding"/>
    <property type="evidence" value="ECO:0007669"/>
    <property type="project" value="InterPro"/>
</dbReference>
<accession>A0A147K9W4</accession>
<dbReference type="PROSITE" id="PS51786">
    <property type="entry name" value="LON_PROTEOLYTIC"/>
    <property type="match status" value="1"/>
</dbReference>
<dbReference type="PANTHER" id="PTHR10046">
    <property type="entry name" value="ATP DEPENDENT LON PROTEASE FAMILY MEMBER"/>
    <property type="match status" value="1"/>
</dbReference>
<feature type="domain" description="PDZ" evidence="3">
    <location>
        <begin position="102"/>
        <end position="187"/>
    </location>
</feature>
<keyword evidence="2" id="KW-0812">Transmembrane</keyword>
<dbReference type="Gene3D" id="3.30.230.10">
    <property type="match status" value="1"/>
</dbReference>
<keyword evidence="1" id="KW-0378">Hydrolase</keyword>
<dbReference type="InterPro" id="IPR020568">
    <property type="entry name" value="Ribosomal_Su5_D2-typ_SF"/>
</dbReference>
<dbReference type="InterPro" id="IPR036034">
    <property type="entry name" value="PDZ_sf"/>
</dbReference>
<dbReference type="InterPro" id="IPR001478">
    <property type="entry name" value="PDZ"/>
</dbReference>
<dbReference type="OrthoDB" id="2356897at2"/>
<comment type="similarity">
    <text evidence="1">Belongs to the peptidase S16 family.</text>
</comment>
<evidence type="ECO:0000259" key="4">
    <source>
        <dbReference type="PROSITE" id="PS51786"/>
    </source>
</evidence>
<dbReference type="SMART" id="SM00228">
    <property type="entry name" value="PDZ"/>
    <property type="match status" value="1"/>
</dbReference>
<dbReference type="Proteomes" id="UP000074108">
    <property type="component" value="Unassembled WGS sequence"/>
</dbReference>
<dbReference type="SUPFAM" id="SSF50156">
    <property type="entry name" value="PDZ domain-like"/>
    <property type="match status" value="1"/>
</dbReference>
<reference evidence="5 6" key="1">
    <citation type="journal article" date="2016" name="Front. Microbiol.">
        <title>Microevolution Analysis of Bacillus coahuilensis Unveils Differences in Phosphorus Acquisition Strategies and Their Regulation.</title>
        <authorList>
            <person name="Gomez-Lunar Z."/>
            <person name="Hernandez-Gonzalez I."/>
            <person name="Rodriguez-Torres M.D."/>
            <person name="Souza V."/>
            <person name="Olmedo-Alvarez G."/>
        </authorList>
    </citation>
    <scope>NUCLEOTIDE SEQUENCE [LARGE SCALE GENOMIC DNA]</scope>
    <source>
        <strain evidence="6">p1.1.43</strain>
    </source>
</reference>
<evidence type="ECO:0000313" key="5">
    <source>
        <dbReference type="EMBL" id="KUP07324.1"/>
    </source>
</evidence>
<proteinExistence type="inferred from homology"/>
<dbReference type="PROSITE" id="PS50106">
    <property type="entry name" value="PDZ"/>
    <property type="match status" value="1"/>
</dbReference>
<evidence type="ECO:0000313" key="6">
    <source>
        <dbReference type="Proteomes" id="UP000074108"/>
    </source>
</evidence>
<dbReference type="RefSeq" id="WP_029326751.1">
    <property type="nucleotide sequence ID" value="NZ_LDYG01000023.1"/>
</dbReference>
<dbReference type="GO" id="GO:0004176">
    <property type="term" value="F:ATP-dependent peptidase activity"/>
    <property type="evidence" value="ECO:0007669"/>
    <property type="project" value="UniProtKB-UniRule"/>
</dbReference>
<dbReference type="InterPro" id="IPR014721">
    <property type="entry name" value="Ribsml_uS5_D2-typ_fold_subgr"/>
</dbReference>
<feature type="active site" evidence="1">
    <location>
        <position position="235"/>
    </location>
</feature>
<keyword evidence="1" id="KW-0720">Serine protease</keyword>
<keyword evidence="2" id="KW-1133">Transmembrane helix</keyword>